<evidence type="ECO:0000313" key="3">
    <source>
        <dbReference type="EMBL" id="QBI20804.1"/>
    </source>
</evidence>
<accession>A0A411YHQ9</accession>
<gene>
    <name evidence="3" type="ORF">ER308_15335</name>
</gene>
<dbReference type="OrthoDB" id="149172at2"/>
<proteinExistence type="predicted"/>
<dbReference type="InterPro" id="IPR006680">
    <property type="entry name" value="Amidohydro-rel"/>
</dbReference>
<evidence type="ECO:0000259" key="2">
    <source>
        <dbReference type="Pfam" id="PF04909"/>
    </source>
</evidence>
<evidence type="ECO:0000256" key="1">
    <source>
        <dbReference type="ARBA" id="ARBA00023239"/>
    </source>
</evidence>
<dbReference type="GO" id="GO:0019748">
    <property type="term" value="P:secondary metabolic process"/>
    <property type="evidence" value="ECO:0007669"/>
    <property type="project" value="TreeGrafter"/>
</dbReference>
<dbReference type="Proteomes" id="UP000291469">
    <property type="component" value="Chromosome"/>
</dbReference>
<protein>
    <recommendedName>
        <fullName evidence="2">Amidohydrolase-related domain-containing protein</fullName>
    </recommendedName>
</protein>
<dbReference type="InterPro" id="IPR032465">
    <property type="entry name" value="ACMSD"/>
</dbReference>
<dbReference type="PANTHER" id="PTHR21240:SF28">
    <property type="entry name" value="ISO-OROTATE DECARBOXYLASE (EUROFUNG)"/>
    <property type="match status" value="1"/>
</dbReference>
<dbReference type="PANTHER" id="PTHR21240">
    <property type="entry name" value="2-AMINO-3-CARBOXYLMUCONATE-6-SEMIALDEHYDE DECARBOXYLASE"/>
    <property type="match status" value="1"/>
</dbReference>
<dbReference type="GO" id="GO:0016831">
    <property type="term" value="F:carboxy-lyase activity"/>
    <property type="evidence" value="ECO:0007669"/>
    <property type="project" value="InterPro"/>
</dbReference>
<dbReference type="GO" id="GO:0016787">
    <property type="term" value="F:hydrolase activity"/>
    <property type="evidence" value="ECO:0007669"/>
    <property type="project" value="InterPro"/>
</dbReference>
<organism evidence="3 4">
    <name type="scientific">Egibacter rhizosphaerae</name>
    <dbReference type="NCBI Taxonomy" id="1670831"/>
    <lineage>
        <taxon>Bacteria</taxon>
        <taxon>Bacillati</taxon>
        <taxon>Actinomycetota</taxon>
        <taxon>Nitriliruptoria</taxon>
        <taxon>Egibacterales</taxon>
        <taxon>Egibacteraceae</taxon>
        <taxon>Egibacter</taxon>
    </lineage>
</organism>
<dbReference type="InterPro" id="IPR032466">
    <property type="entry name" value="Metal_Hydrolase"/>
</dbReference>
<dbReference type="EMBL" id="CP036402">
    <property type="protein sequence ID" value="QBI20804.1"/>
    <property type="molecule type" value="Genomic_DNA"/>
</dbReference>
<dbReference type="KEGG" id="erz:ER308_15335"/>
<feature type="domain" description="Amidohydrolase-related" evidence="2">
    <location>
        <begin position="5"/>
        <end position="261"/>
    </location>
</feature>
<name>A0A411YHQ9_9ACTN</name>
<evidence type="ECO:0000313" key="4">
    <source>
        <dbReference type="Proteomes" id="UP000291469"/>
    </source>
</evidence>
<dbReference type="Pfam" id="PF04909">
    <property type="entry name" value="Amidohydro_2"/>
    <property type="match status" value="1"/>
</dbReference>
<sequence>MWECVDIHHHVGTLDVGASADGAPWTMERDLEARLALMERYAVDAAALMPAFHFERREGPRSVSRANDRVAQYQRLGGAEQFPIALGTVDPLMGEDESVAEMRRMRDELGMAGVVWHHRFQNVYMSDERMDPLLRTAEAFGWPVFLHVFPESTMEAPWTLEKWLERFPGVTFVALDSLMAFTQSRYLLSLGHRYDNVLFETAGAFPVGRLIRSFVRELGAHRVIYGSDLYMSPPTYDSPSPLLEIRASDLTPVERHEVLVGDFLRLFELEGA</sequence>
<dbReference type="AlphaFoldDB" id="A0A411YHQ9"/>
<reference evidence="3 4" key="1">
    <citation type="submission" date="2019-01" db="EMBL/GenBank/DDBJ databases">
        <title>Egibacter rhizosphaerae EGI 80759T.</title>
        <authorList>
            <person name="Chen D.-D."/>
            <person name="Tian Y."/>
            <person name="Jiao J.-Y."/>
            <person name="Zhang X.-T."/>
            <person name="Zhang Y.-G."/>
            <person name="Zhang Y."/>
            <person name="Xiao M."/>
            <person name="Shu W.-S."/>
            <person name="Li W.-J."/>
        </authorList>
    </citation>
    <scope>NUCLEOTIDE SEQUENCE [LARGE SCALE GENOMIC DNA]</scope>
    <source>
        <strain evidence="3 4">EGI 80759</strain>
    </source>
</reference>
<keyword evidence="4" id="KW-1185">Reference proteome</keyword>
<keyword evidence="1" id="KW-0456">Lyase</keyword>
<dbReference type="Gene3D" id="3.20.20.140">
    <property type="entry name" value="Metal-dependent hydrolases"/>
    <property type="match status" value="1"/>
</dbReference>
<dbReference type="SUPFAM" id="SSF51556">
    <property type="entry name" value="Metallo-dependent hydrolases"/>
    <property type="match status" value="1"/>
</dbReference>
<dbReference type="GO" id="GO:0005737">
    <property type="term" value="C:cytoplasm"/>
    <property type="evidence" value="ECO:0007669"/>
    <property type="project" value="TreeGrafter"/>
</dbReference>